<proteinExistence type="predicted"/>
<dbReference type="Proteomes" id="UP000198984">
    <property type="component" value="Unassembled WGS sequence"/>
</dbReference>
<evidence type="ECO:0000256" key="1">
    <source>
        <dbReference type="SAM" id="Phobius"/>
    </source>
</evidence>
<keyword evidence="1" id="KW-0472">Membrane</keyword>
<dbReference type="RefSeq" id="WP_162277728.1">
    <property type="nucleotide sequence ID" value="NZ_FOBB01000013.1"/>
</dbReference>
<evidence type="ECO:0000313" key="2">
    <source>
        <dbReference type="EMBL" id="SEN83688.1"/>
    </source>
</evidence>
<keyword evidence="3" id="KW-1185">Reference proteome</keyword>
<dbReference type="EMBL" id="FOBB01000013">
    <property type="protein sequence ID" value="SEN83688.1"/>
    <property type="molecule type" value="Genomic_DNA"/>
</dbReference>
<name>A0A1H8JU04_9BACT</name>
<feature type="transmembrane region" description="Helical" evidence="1">
    <location>
        <begin position="23"/>
        <end position="46"/>
    </location>
</feature>
<accession>A0A1H8JU04</accession>
<keyword evidence="1" id="KW-1133">Transmembrane helix</keyword>
<sequence>MPEHTASIEKNEIHEVMGSTPPWMLRCGILLLVLTVGLLGTLSIMIQYPDVMEGQVEIRSAGDHYSVMATLPVYGSGRIKAGQAVYVSMDKYPREEFGELPGTVITNPVQGTGQDAKVQITLNSGLKSTNGYTLDPGARASGHCTIVIGKAPLLAKLLPLKKR</sequence>
<organism evidence="2 3">
    <name type="scientific">Chitinophaga rupis</name>
    <dbReference type="NCBI Taxonomy" id="573321"/>
    <lineage>
        <taxon>Bacteria</taxon>
        <taxon>Pseudomonadati</taxon>
        <taxon>Bacteroidota</taxon>
        <taxon>Chitinophagia</taxon>
        <taxon>Chitinophagales</taxon>
        <taxon>Chitinophagaceae</taxon>
        <taxon>Chitinophaga</taxon>
    </lineage>
</organism>
<reference evidence="2 3" key="1">
    <citation type="submission" date="2016-10" db="EMBL/GenBank/DDBJ databases">
        <authorList>
            <person name="de Groot N.N."/>
        </authorList>
    </citation>
    <scope>NUCLEOTIDE SEQUENCE [LARGE SCALE GENOMIC DNA]</scope>
    <source>
        <strain evidence="2 3">DSM 21039</strain>
    </source>
</reference>
<dbReference type="STRING" id="573321.SAMN04488505_113134"/>
<evidence type="ECO:0008006" key="4">
    <source>
        <dbReference type="Google" id="ProtNLM"/>
    </source>
</evidence>
<dbReference type="AlphaFoldDB" id="A0A1H8JU04"/>
<dbReference type="OrthoDB" id="7057889at2"/>
<keyword evidence="1" id="KW-0812">Transmembrane</keyword>
<protein>
    <recommendedName>
        <fullName evidence="4">HlyD family secretion protein</fullName>
    </recommendedName>
</protein>
<gene>
    <name evidence="2" type="ORF">SAMN04488505_113134</name>
</gene>
<evidence type="ECO:0000313" key="3">
    <source>
        <dbReference type="Proteomes" id="UP000198984"/>
    </source>
</evidence>